<organism evidence="14 15">
    <name type="scientific">Oryzias melastigma</name>
    <name type="common">Marine medaka</name>
    <dbReference type="NCBI Taxonomy" id="30732"/>
    <lineage>
        <taxon>Eukaryota</taxon>
        <taxon>Metazoa</taxon>
        <taxon>Chordata</taxon>
        <taxon>Craniata</taxon>
        <taxon>Vertebrata</taxon>
        <taxon>Euteleostomi</taxon>
        <taxon>Actinopterygii</taxon>
        <taxon>Neopterygii</taxon>
        <taxon>Teleostei</taxon>
        <taxon>Neoteleostei</taxon>
        <taxon>Acanthomorphata</taxon>
        <taxon>Ovalentaria</taxon>
        <taxon>Atherinomorphae</taxon>
        <taxon>Beloniformes</taxon>
        <taxon>Adrianichthyidae</taxon>
        <taxon>Oryziinae</taxon>
        <taxon>Oryzias</taxon>
    </lineage>
</organism>
<dbReference type="GO" id="GO:0009986">
    <property type="term" value="C:cell surface"/>
    <property type="evidence" value="ECO:0007669"/>
    <property type="project" value="TreeGrafter"/>
</dbReference>
<comment type="function">
    <text evidence="12">Cell surface proteoglycan.</text>
</comment>
<dbReference type="GO" id="GO:0098552">
    <property type="term" value="C:side of membrane"/>
    <property type="evidence" value="ECO:0007669"/>
    <property type="project" value="UniProtKB-KW"/>
</dbReference>
<keyword evidence="6 12" id="KW-0654">Proteoglycan</keyword>
<proteinExistence type="inferred from homology"/>
<evidence type="ECO:0000256" key="6">
    <source>
        <dbReference type="ARBA" id="ARBA00022974"/>
    </source>
</evidence>
<evidence type="ECO:0000256" key="4">
    <source>
        <dbReference type="ARBA" id="ARBA00022622"/>
    </source>
</evidence>
<evidence type="ECO:0000256" key="13">
    <source>
        <dbReference type="SAM" id="SignalP"/>
    </source>
</evidence>
<dbReference type="InterPro" id="IPR001863">
    <property type="entry name" value="Glypican"/>
</dbReference>
<comment type="subcellular location">
    <subcellularLocation>
        <location evidence="1 12">Cell membrane</location>
        <topology evidence="1 12">Lipid-anchor</topology>
        <topology evidence="1 12">GPI-anchor</topology>
    </subcellularLocation>
</comment>
<dbReference type="AlphaFoldDB" id="A0A834C1C7"/>
<dbReference type="PROSITE" id="PS51257">
    <property type="entry name" value="PROKAR_LIPOPROTEIN"/>
    <property type="match status" value="1"/>
</dbReference>
<evidence type="ECO:0000313" key="14">
    <source>
        <dbReference type="EMBL" id="KAF6719409.1"/>
    </source>
</evidence>
<evidence type="ECO:0000256" key="11">
    <source>
        <dbReference type="RuleBase" id="RU003518"/>
    </source>
</evidence>
<gene>
    <name evidence="14" type="ORF">FQA47_007075</name>
</gene>
<evidence type="ECO:0000256" key="3">
    <source>
        <dbReference type="ARBA" id="ARBA00022475"/>
    </source>
</evidence>
<keyword evidence="7 12" id="KW-0472">Membrane</keyword>
<evidence type="ECO:0000256" key="10">
    <source>
        <dbReference type="ARBA" id="ARBA00023288"/>
    </source>
</evidence>
<dbReference type="GO" id="GO:0005576">
    <property type="term" value="C:extracellular region"/>
    <property type="evidence" value="ECO:0007669"/>
    <property type="project" value="TreeGrafter"/>
</dbReference>
<name>A0A834C1C7_ORYME</name>
<keyword evidence="3" id="KW-1003">Cell membrane</keyword>
<dbReference type="PANTHER" id="PTHR10822:SF19">
    <property type="entry name" value="GLYPICAN-5"/>
    <property type="match status" value="1"/>
</dbReference>
<reference evidence="14" key="1">
    <citation type="journal article" name="BMC Genomics">
        <title>Long-read sequencing and de novo genome assembly of marine medaka (Oryzias melastigma).</title>
        <authorList>
            <person name="Liang P."/>
            <person name="Saqib H.S.A."/>
            <person name="Ni X."/>
            <person name="Shen Y."/>
        </authorList>
    </citation>
    <scope>NUCLEOTIDE SEQUENCE</scope>
    <source>
        <strain evidence="14">Bigg-433</strain>
    </source>
</reference>
<evidence type="ECO:0000256" key="12">
    <source>
        <dbReference type="RuleBase" id="RU003519"/>
    </source>
</evidence>
<evidence type="ECO:0000256" key="1">
    <source>
        <dbReference type="ARBA" id="ARBA00004609"/>
    </source>
</evidence>
<dbReference type="PANTHER" id="PTHR10822">
    <property type="entry name" value="GLYPICAN"/>
    <property type="match status" value="1"/>
</dbReference>
<evidence type="ECO:0000256" key="9">
    <source>
        <dbReference type="ARBA" id="ARBA00023207"/>
    </source>
</evidence>
<dbReference type="GO" id="GO:0090263">
    <property type="term" value="P:positive regulation of canonical Wnt signaling pathway"/>
    <property type="evidence" value="ECO:0007669"/>
    <property type="project" value="TreeGrafter"/>
</dbReference>
<feature type="chain" id="PRO_5032515240" evidence="13">
    <location>
        <begin position="28"/>
        <end position="120"/>
    </location>
</feature>
<protein>
    <submittedName>
        <fullName evidence="14">Glypican-3</fullName>
    </submittedName>
</protein>
<feature type="signal peptide" evidence="13">
    <location>
        <begin position="1"/>
        <end position="27"/>
    </location>
</feature>
<dbReference type="Proteomes" id="UP000646548">
    <property type="component" value="Unassembled WGS sequence"/>
</dbReference>
<dbReference type="Pfam" id="PF01153">
    <property type="entry name" value="Glypican"/>
    <property type="match status" value="1"/>
</dbReference>
<comment type="caution">
    <text evidence="14">The sequence shown here is derived from an EMBL/GenBank/DDBJ whole genome shotgun (WGS) entry which is preliminary data.</text>
</comment>
<dbReference type="EMBL" id="WKFB01000624">
    <property type="protein sequence ID" value="KAF6719409.1"/>
    <property type="molecule type" value="Genomic_DNA"/>
</dbReference>
<evidence type="ECO:0000256" key="2">
    <source>
        <dbReference type="ARBA" id="ARBA00010260"/>
    </source>
</evidence>
<accession>A0A834C1C7</accession>
<evidence type="ECO:0000313" key="15">
    <source>
        <dbReference type="Proteomes" id="UP000646548"/>
    </source>
</evidence>
<keyword evidence="8" id="KW-0325">Glycoprotein</keyword>
<keyword evidence="9 12" id="KW-0357">Heparan sulfate</keyword>
<evidence type="ECO:0000256" key="8">
    <source>
        <dbReference type="ARBA" id="ARBA00023180"/>
    </source>
</evidence>
<dbReference type="GO" id="GO:1905475">
    <property type="term" value="P:regulation of protein localization to membrane"/>
    <property type="evidence" value="ECO:0007669"/>
    <property type="project" value="TreeGrafter"/>
</dbReference>
<keyword evidence="5 13" id="KW-0732">Signal</keyword>
<dbReference type="GO" id="GO:0016477">
    <property type="term" value="P:cell migration"/>
    <property type="evidence" value="ECO:0007669"/>
    <property type="project" value="TreeGrafter"/>
</dbReference>
<comment type="similarity">
    <text evidence="2 11">Belongs to the glypican family.</text>
</comment>
<evidence type="ECO:0000256" key="5">
    <source>
        <dbReference type="ARBA" id="ARBA00022729"/>
    </source>
</evidence>
<sequence>MSRAGAQSAKLCWLILLGLSCLREAGGRAADAGSCHEVKTAYMMRQIGPVELVPDRPGTGESLQLCPHPGPTCCTSKMEDSYMTAVRSETQQKIRSYSFELKYLIAGHTKAYQDMFFSTY</sequence>
<evidence type="ECO:0000256" key="7">
    <source>
        <dbReference type="ARBA" id="ARBA00023136"/>
    </source>
</evidence>
<keyword evidence="4 12" id="KW-0336">GPI-anchor</keyword>
<dbReference type="GO" id="GO:0005886">
    <property type="term" value="C:plasma membrane"/>
    <property type="evidence" value="ECO:0007669"/>
    <property type="project" value="UniProtKB-SubCell"/>
</dbReference>
<keyword evidence="10 12" id="KW-0449">Lipoprotein</keyword>